<comment type="caution">
    <text evidence="2">The sequence shown here is derived from an EMBL/GenBank/DDBJ whole genome shotgun (WGS) entry which is preliminary data.</text>
</comment>
<feature type="region of interest" description="Disordered" evidence="1">
    <location>
        <begin position="197"/>
        <end position="231"/>
    </location>
</feature>
<proteinExistence type="predicted"/>
<protein>
    <submittedName>
        <fullName evidence="2">Uncharacterized protein</fullName>
    </submittedName>
</protein>
<feature type="region of interest" description="Disordered" evidence="1">
    <location>
        <begin position="120"/>
        <end position="163"/>
    </location>
</feature>
<dbReference type="EMBL" id="JANVFO010000028">
    <property type="protein sequence ID" value="KAJ3731811.1"/>
    <property type="molecule type" value="Genomic_DNA"/>
</dbReference>
<reference evidence="2" key="2">
    <citation type="journal article" date="2023" name="Proc. Natl. Acad. Sci. U.S.A.">
        <title>A global phylogenomic analysis of the shiitake genus Lentinula.</title>
        <authorList>
            <person name="Sierra-Patev S."/>
            <person name="Min B."/>
            <person name="Naranjo-Ortiz M."/>
            <person name="Looney B."/>
            <person name="Konkel Z."/>
            <person name="Slot J.C."/>
            <person name="Sakamoto Y."/>
            <person name="Steenwyk J.L."/>
            <person name="Rokas A."/>
            <person name="Carro J."/>
            <person name="Camarero S."/>
            <person name="Ferreira P."/>
            <person name="Molpeceres G."/>
            <person name="Ruiz-Duenas F.J."/>
            <person name="Serrano A."/>
            <person name="Henrissat B."/>
            <person name="Drula E."/>
            <person name="Hughes K.W."/>
            <person name="Mata J.L."/>
            <person name="Ishikawa N.K."/>
            <person name="Vargas-Isla R."/>
            <person name="Ushijima S."/>
            <person name="Smith C.A."/>
            <person name="Donoghue J."/>
            <person name="Ahrendt S."/>
            <person name="Andreopoulos W."/>
            <person name="He G."/>
            <person name="LaButti K."/>
            <person name="Lipzen A."/>
            <person name="Ng V."/>
            <person name="Riley R."/>
            <person name="Sandor L."/>
            <person name="Barry K."/>
            <person name="Martinez A.T."/>
            <person name="Xiao Y."/>
            <person name="Gibbons J.G."/>
            <person name="Terashima K."/>
            <person name="Grigoriev I.V."/>
            <person name="Hibbett D."/>
        </authorList>
    </citation>
    <scope>NUCLEOTIDE SEQUENCE</scope>
    <source>
        <strain evidence="2">ET3784</strain>
    </source>
</reference>
<dbReference type="AlphaFoldDB" id="A0AA38JLJ5"/>
<sequence>MSVLDEFPSACMNYRQQVKDLVLSPDMLLAGLKLKRFIENHQVKPKILTKIEVTEFVAEVFTGAPLYALYYGQHSGNFGHSKYWRANRRSNREGLTVTEYSREGEGRLQPMRLEVVLEGGEREMKKNSSETDESNDHSEVVSGHKTPVSLDDDGIAPLNGRSTLSDEEPLLLDAEDTLPPANNNELVALAWGHGNTTRDMGDKAGAQSCPTKQRRAFKPRSPERPTRRRIPHIVEAASGPSRPQQVPPQTRAAALVVVANTIHMKLTFVTQGWTSVTAGVTATMSTTSTRNRGQSIPS</sequence>
<name>A0AA38JLJ5_9AGAR</name>
<organism evidence="2 3">
    <name type="scientific">Lentinula guzmanii</name>
    <dbReference type="NCBI Taxonomy" id="2804957"/>
    <lineage>
        <taxon>Eukaryota</taxon>
        <taxon>Fungi</taxon>
        <taxon>Dikarya</taxon>
        <taxon>Basidiomycota</taxon>
        <taxon>Agaricomycotina</taxon>
        <taxon>Agaricomycetes</taxon>
        <taxon>Agaricomycetidae</taxon>
        <taxon>Agaricales</taxon>
        <taxon>Marasmiineae</taxon>
        <taxon>Omphalotaceae</taxon>
        <taxon>Lentinula</taxon>
    </lineage>
</organism>
<keyword evidence="3" id="KW-1185">Reference proteome</keyword>
<accession>A0AA38JLJ5</accession>
<feature type="compositionally biased region" description="Basic and acidic residues" evidence="1">
    <location>
        <begin position="120"/>
        <end position="139"/>
    </location>
</feature>
<evidence type="ECO:0000256" key="1">
    <source>
        <dbReference type="SAM" id="MobiDB-lite"/>
    </source>
</evidence>
<dbReference type="Proteomes" id="UP001176059">
    <property type="component" value="Unassembled WGS sequence"/>
</dbReference>
<evidence type="ECO:0000313" key="3">
    <source>
        <dbReference type="Proteomes" id="UP001176059"/>
    </source>
</evidence>
<evidence type="ECO:0000313" key="2">
    <source>
        <dbReference type="EMBL" id="KAJ3731811.1"/>
    </source>
</evidence>
<gene>
    <name evidence="2" type="ORF">DFJ43DRAFT_1184171</name>
</gene>
<reference evidence="2" key="1">
    <citation type="submission" date="2022-08" db="EMBL/GenBank/DDBJ databases">
        <authorList>
            <consortium name="DOE Joint Genome Institute"/>
            <person name="Min B."/>
            <person name="Sierra-Patev S."/>
            <person name="Naranjo-Ortiz M."/>
            <person name="Looney B."/>
            <person name="Konkel Z."/>
            <person name="Slot J.C."/>
            <person name="Sakamoto Y."/>
            <person name="Steenwyk J.L."/>
            <person name="Rokas A."/>
            <person name="Carro J."/>
            <person name="Camarero S."/>
            <person name="Ferreira P."/>
            <person name="Molpeceres G."/>
            <person name="Ruiz-duenas F.J."/>
            <person name="Serrano A."/>
            <person name="Henrissat B."/>
            <person name="Drula E."/>
            <person name="Hughes K.W."/>
            <person name="Mata J.L."/>
            <person name="Ishikawa N.K."/>
            <person name="Vargas-Isla R."/>
            <person name="Ushijima S."/>
            <person name="Smith C.A."/>
            <person name="Ahrendt S."/>
            <person name="Andreopoulos W."/>
            <person name="He G."/>
            <person name="LaButti K."/>
            <person name="Lipzen A."/>
            <person name="Ng V."/>
            <person name="Riley R."/>
            <person name="Sandor L."/>
            <person name="Barry K."/>
            <person name="Martinez A.T."/>
            <person name="Xiao Y."/>
            <person name="Gibbons J.G."/>
            <person name="Terashima K."/>
            <person name="Hibbett D.S."/>
            <person name="Grigoriev I.V."/>
        </authorList>
    </citation>
    <scope>NUCLEOTIDE SEQUENCE</scope>
    <source>
        <strain evidence="2">ET3784</strain>
    </source>
</reference>